<keyword evidence="3" id="KW-1185">Reference proteome</keyword>
<dbReference type="RefSeq" id="WP_381080293.1">
    <property type="nucleotide sequence ID" value="NZ_JBHUDX010000021.1"/>
</dbReference>
<feature type="region of interest" description="Disordered" evidence="1">
    <location>
        <begin position="40"/>
        <end position="63"/>
    </location>
</feature>
<evidence type="ECO:0000256" key="1">
    <source>
        <dbReference type="SAM" id="MobiDB-lite"/>
    </source>
</evidence>
<evidence type="ECO:0000313" key="3">
    <source>
        <dbReference type="Proteomes" id="UP001597261"/>
    </source>
</evidence>
<accession>A0ABW4ILY7</accession>
<gene>
    <name evidence="2" type="ORF">ACFSL4_08790</name>
</gene>
<comment type="caution">
    <text evidence="2">The sequence shown here is derived from an EMBL/GenBank/DDBJ whole genome shotgun (WGS) entry which is preliminary data.</text>
</comment>
<feature type="compositionally biased region" description="Pro residues" evidence="1">
    <location>
        <begin position="40"/>
        <end position="52"/>
    </location>
</feature>
<dbReference type="EMBL" id="JBHUDX010000021">
    <property type="protein sequence ID" value="MFD1658305.1"/>
    <property type="molecule type" value="Genomic_DNA"/>
</dbReference>
<organism evidence="2 3">
    <name type="scientific">Streptomyces caeni</name>
    <dbReference type="NCBI Taxonomy" id="2307231"/>
    <lineage>
        <taxon>Bacteria</taxon>
        <taxon>Bacillati</taxon>
        <taxon>Actinomycetota</taxon>
        <taxon>Actinomycetes</taxon>
        <taxon>Kitasatosporales</taxon>
        <taxon>Streptomycetaceae</taxon>
        <taxon>Streptomyces</taxon>
    </lineage>
</organism>
<proteinExistence type="predicted"/>
<dbReference type="Pfam" id="PF19534">
    <property type="entry name" value="DUF6059"/>
    <property type="match status" value="1"/>
</dbReference>
<reference evidence="3" key="1">
    <citation type="journal article" date="2019" name="Int. J. Syst. Evol. Microbiol.">
        <title>The Global Catalogue of Microorganisms (GCM) 10K type strain sequencing project: providing services to taxonomists for standard genome sequencing and annotation.</title>
        <authorList>
            <consortium name="The Broad Institute Genomics Platform"/>
            <consortium name="The Broad Institute Genome Sequencing Center for Infectious Disease"/>
            <person name="Wu L."/>
            <person name="Ma J."/>
        </authorList>
    </citation>
    <scope>NUCLEOTIDE SEQUENCE [LARGE SCALE GENOMIC DNA]</scope>
    <source>
        <strain evidence="3">CGMCC 1.12470</strain>
    </source>
</reference>
<name>A0ABW4ILY7_9ACTN</name>
<dbReference type="Proteomes" id="UP001597261">
    <property type="component" value="Unassembled WGS sequence"/>
</dbReference>
<protein>
    <submittedName>
        <fullName evidence="2">DUF6059 family protein</fullName>
    </submittedName>
</protein>
<evidence type="ECO:0000313" key="2">
    <source>
        <dbReference type="EMBL" id="MFD1658305.1"/>
    </source>
</evidence>
<dbReference type="InterPro" id="IPR045701">
    <property type="entry name" value="DUF6059"/>
</dbReference>
<sequence length="82" mass="8711">MKVRLWLGRANAVALKLFLQLGGIGAFSVGPLPGVHYPYPGPDLAPQGPPAGHPERCSTTPPSRVERELWAALGIDVGRTEV</sequence>